<evidence type="ECO:0000256" key="5">
    <source>
        <dbReference type="RuleBase" id="RU004504"/>
    </source>
</evidence>
<dbReference type="EMBL" id="QMAP01000016">
    <property type="protein sequence ID" value="RXI44728.1"/>
    <property type="molecule type" value="Genomic_DNA"/>
</dbReference>
<accession>A0A4Q0V9G3</accession>
<evidence type="ECO:0000313" key="7">
    <source>
        <dbReference type="EMBL" id="RXI44728.1"/>
    </source>
</evidence>
<organism evidence="7 8">
    <name type="scientific">Clostridium tetani</name>
    <dbReference type="NCBI Taxonomy" id="1513"/>
    <lineage>
        <taxon>Bacteria</taxon>
        <taxon>Bacillati</taxon>
        <taxon>Bacillota</taxon>
        <taxon>Clostridia</taxon>
        <taxon>Eubacteriales</taxon>
        <taxon>Clostridiaceae</taxon>
        <taxon>Clostridium</taxon>
    </lineage>
</organism>
<dbReference type="GO" id="GO:0008483">
    <property type="term" value="F:transaminase activity"/>
    <property type="evidence" value="ECO:0007669"/>
    <property type="project" value="UniProtKB-KW"/>
</dbReference>
<reference evidence="7 8" key="1">
    <citation type="submission" date="2018-06" db="EMBL/GenBank/DDBJ databases">
        <title>Genome conservation of Clostridium tetani.</title>
        <authorList>
            <person name="Bruggemann H."/>
            <person name="Popoff M.R."/>
        </authorList>
    </citation>
    <scope>NUCLEOTIDE SEQUENCE [LARGE SCALE GENOMIC DNA]</scope>
    <source>
        <strain evidence="7 8">2017.061</strain>
    </source>
</reference>
<evidence type="ECO:0000256" key="1">
    <source>
        <dbReference type="ARBA" id="ARBA00001933"/>
    </source>
</evidence>
<comment type="catalytic activity">
    <reaction evidence="4">
        <text>(sulfur carrier)-H + L-cysteine = (sulfur carrier)-SH + L-alanine</text>
        <dbReference type="Rhea" id="RHEA:43892"/>
        <dbReference type="Rhea" id="RHEA-COMP:14737"/>
        <dbReference type="Rhea" id="RHEA-COMP:14739"/>
        <dbReference type="ChEBI" id="CHEBI:29917"/>
        <dbReference type="ChEBI" id="CHEBI:35235"/>
        <dbReference type="ChEBI" id="CHEBI:57972"/>
        <dbReference type="ChEBI" id="CHEBI:64428"/>
        <dbReference type="EC" id="2.8.1.7"/>
    </reaction>
</comment>
<evidence type="ECO:0000256" key="2">
    <source>
        <dbReference type="ARBA" id="ARBA00010447"/>
    </source>
</evidence>
<dbReference type="InterPro" id="IPR015422">
    <property type="entry name" value="PyrdxlP-dep_Trfase_small"/>
</dbReference>
<evidence type="ECO:0000259" key="6">
    <source>
        <dbReference type="Pfam" id="PF00266"/>
    </source>
</evidence>
<keyword evidence="7" id="KW-0032">Aminotransferase</keyword>
<dbReference type="AlphaFoldDB" id="A0A4Q0V9G3"/>
<dbReference type="PROSITE" id="PS00595">
    <property type="entry name" value="AA_TRANSFER_CLASS_5"/>
    <property type="match status" value="1"/>
</dbReference>
<dbReference type="PANTHER" id="PTHR43586:SF8">
    <property type="entry name" value="CYSTEINE DESULFURASE 1, CHLOROPLASTIC"/>
    <property type="match status" value="1"/>
</dbReference>
<evidence type="ECO:0000256" key="3">
    <source>
        <dbReference type="ARBA" id="ARBA00022898"/>
    </source>
</evidence>
<dbReference type="InterPro" id="IPR000192">
    <property type="entry name" value="Aminotrans_V_dom"/>
</dbReference>
<dbReference type="Pfam" id="PF00266">
    <property type="entry name" value="Aminotran_5"/>
    <property type="match status" value="1"/>
</dbReference>
<gene>
    <name evidence="7" type="ORF">DP130_12880</name>
</gene>
<comment type="cofactor">
    <cofactor evidence="1 5">
        <name>pyridoxal 5'-phosphate</name>
        <dbReference type="ChEBI" id="CHEBI:597326"/>
    </cofactor>
</comment>
<dbReference type="InterPro" id="IPR015424">
    <property type="entry name" value="PyrdxlP-dep_Trfase"/>
</dbReference>
<keyword evidence="7" id="KW-0808">Transferase</keyword>
<dbReference type="Gene3D" id="3.90.1150.10">
    <property type="entry name" value="Aspartate Aminotransferase, domain 1"/>
    <property type="match status" value="1"/>
</dbReference>
<name>A0A4Q0V9G3_CLOTA</name>
<dbReference type="PANTHER" id="PTHR43586">
    <property type="entry name" value="CYSTEINE DESULFURASE"/>
    <property type="match status" value="1"/>
</dbReference>
<dbReference type="GO" id="GO:0031071">
    <property type="term" value="F:cysteine desulfurase activity"/>
    <property type="evidence" value="ECO:0007669"/>
    <property type="project" value="UniProtKB-EC"/>
</dbReference>
<evidence type="ECO:0000313" key="8">
    <source>
        <dbReference type="Proteomes" id="UP000290921"/>
    </source>
</evidence>
<protein>
    <submittedName>
        <fullName evidence="7">Aminotransferase</fullName>
    </submittedName>
</protein>
<keyword evidence="3" id="KW-0663">Pyridoxal phosphate</keyword>
<proteinExistence type="inferred from homology"/>
<dbReference type="InterPro" id="IPR020578">
    <property type="entry name" value="Aminotrans_V_PyrdxlP_BS"/>
</dbReference>
<dbReference type="RefSeq" id="WP_129030954.1">
    <property type="nucleotide sequence ID" value="NZ_QMAP01000016.1"/>
</dbReference>
<dbReference type="InterPro" id="IPR015421">
    <property type="entry name" value="PyrdxlP-dep_Trfase_major"/>
</dbReference>
<feature type="domain" description="Aminotransferase class V" evidence="6">
    <location>
        <begin position="35"/>
        <end position="420"/>
    </location>
</feature>
<comment type="similarity">
    <text evidence="2">Belongs to the class-V pyridoxal-phosphate-dependent aminotransferase family. Csd subfamily.</text>
</comment>
<comment type="caution">
    <text evidence="7">The sequence shown here is derived from an EMBL/GenBank/DDBJ whole genome shotgun (WGS) entry which is preliminary data.</text>
</comment>
<sequence>MRHYIMGVIIVRYSDLIVGANTLVPTSNNRYVRYINFDNAATTPPFKKVIDDILRFSPYYSSAHRGMGYKSQISTDVYEKGREIVLNFVKGDINNSNVIYVKNATEGINKLSNMIYYKDPDKIILSTEMEHHSNILPWRKFKMDFIRVDKFGRLNMTDLEYKLRKYEGKVALLAVTGASNVTGYKNPIYEIAFLCHKYGCKIMVDGAQLVPHGDIDIKPIDSEYHIDYLVFSAHKMYAPFGGGALIGDKLSFENIPPDYSGGGTVDIVIKDFVKWHETPLKDEAGTPNIIGSVALSSSINVLNTIDMKSVEKYENSLLKYAYNKLAKVKGIEIYIDNCDYNVSIIPIHVKGVYHETIAKILSYEYGIGVRSGCFCAQPYIQSLLNISSEESFKLMEKTNRRPGFVRLSFGIYNTFEEIDFFVQALEEILSNKEKFIKKYDQYKNFLK</sequence>
<dbReference type="Gene3D" id="3.40.640.10">
    <property type="entry name" value="Type I PLP-dependent aspartate aminotransferase-like (Major domain)"/>
    <property type="match status" value="1"/>
</dbReference>
<dbReference type="SUPFAM" id="SSF53383">
    <property type="entry name" value="PLP-dependent transferases"/>
    <property type="match status" value="1"/>
</dbReference>
<dbReference type="Proteomes" id="UP000290921">
    <property type="component" value="Unassembled WGS sequence"/>
</dbReference>
<evidence type="ECO:0000256" key="4">
    <source>
        <dbReference type="ARBA" id="ARBA00050776"/>
    </source>
</evidence>